<feature type="non-terminal residue" evidence="3">
    <location>
        <position position="82"/>
    </location>
</feature>
<dbReference type="PANTHER" id="PTHR43725">
    <property type="entry name" value="UDP-GLUCOSE 4-EPIMERASE"/>
    <property type="match status" value="1"/>
</dbReference>
<dbReference type="Gene3D" id="3.40.50.720">
    <property type="entry name" value="NAD(P)-binding Rossmann-like Domain"/>
    <property type="match status" value="1"/>
</dbReference>
<comment type="similarity">
    <text evidence="1">Belongs to the NAD(P)-dependent epimerase/dehydratase family.</text>
</comment>
<dbReference type="EMBL" id="UINC01092991">
    <property type="protein sequence ID" value="SVC47049.1"/>
    <property type="molecule type" value="Genomic_DNA"/>
</dbReference>
<dbReference type="InterPro" id="IPR001509">
    <property type="entry name" value="Epimerase_deHydtase"/>
</dbReference>
<sequence length="82" mass="9093">MNILLTGGAGYIGSVVTEELLKQNFSVIVIDNLQEGNSEAILSDAIFFEGDFSNEDILIKIFNQYKIDVVFHFAAETTVKFS</sequence>
<dbReference type="GO" id="GO:0033499">
    <property type="term" value="P:galactose catabolic process via UDP-galactose, Leloir pathway"/>
    <property type="evidence" value="ECO:0007669"/>
    <property type="project" value="TreeGrafter"/>
</dbReference>
<name>A0A382MDS9_9ZZZZ</name>
<protein>
    <recommendedName>
        <fullName evidence="2">NAD-dependent epimerase/dehydratase domain-containing protein</fullName>
    </recommendedName>
</protein>
<dbReference type="Pfam" id="PF01370">
    <property type="entry name" value="Epimerase"/>
    <property type="match status" value="1"/>
</dbReference>
<evidence type="ECO:0000259" key="2">
    <source>
        <dbReference type="Pfam" id="PF01370"/>
    </source>
</evidence>
<organism evidence="3">
    <name type="scientific">marine metagenome</name>
    <dbReference type="NCBI Taxonomy" id="408172"/>
    <lineage>
        <taxon>unclassified sequences</taxon>
        <taxon>metagenomes</taxon>
        <taxon>ecological metagenomes</taxon>
    </lineage>
</organism>
<reference evidence="3" key="1">
    <citation type="submission" date="2018-05" db="EMBL/GenBank/DDBJ databases">
        <authorList>
            <person name="Lanie J.A."/>
            <person name="Ng W.-L."/>
            <person name="Kazmierczak K.M."/>
            <person name="Andrzejewski T.M."/>
            <person name="Davidsen T.M."/>
            <person name="Wayne K.J."/>
            <person name="Tettelin H."/>
            <person name="Glass J.I."/>
            <person name="Rusch D."/>
            <person name="Podicherti R."/>
            <person name="Tsui H.-C.T."/>
            <person name="Winkler M.E."/>
        </authorList>
    </citation>
    <scope>NUCLEOTIDE SEQUENCE</scope>
</reference>
<dbReference type="PANTHER" id="PTHR43725:SF53">
    <property type="entry name" value="UDP-ARABINOSE 4-EPIMERASE 1"/>
    <property type="match status" value="1"/>
</dbReference>
<feature type="domain" description="NAD-dependent epimerase/dehydratase" evidence="2">
    <location>
        <begin position="3"/>
        <end position="80"/>
    </location>
</feature>
<dbReference type="InterPro" id="IPR036291">
    <property type="entry name" value="NAD(P)-bd_dom_sf"/>
</dbReference>
<dbReference type="SUPFAM" id="SSF51735">
    <property type="entry name" value="NAD(P)-binding Rossmann-fold domains"/>
    <property type="match status" value="1"/>
</dbReference>
<evidence type="ECO:0000313" key="3">
    <source>
        <dbReference type="EMBL" id="SVC47049.1"/>
    </source>
</evidence>
<dbReference type="AlphaFoldDB" id="A0A382MDS9"/>
<gene>
    <name evidence="3" type="ORF">METZ01_LOCUS299903</name>
</gene>
<accession>A0A382MDS9</accession>
<evidence type="ECO:0000256" key="1">
    <source>
        <dbReference type="ARBA" id="ARBA00007637"/>
    </source>
</evidence>
<proteinExistence type="inferred from homology"/>